<dbReference type="RefSeq" id="WP_257994450.1">
    <property type="nucleotide sequence ID" value="NZ_JASGZV010000001.1"/>
</dbReference>
<sequence length="44" mass="5149">MTKEQLIEHDEQLVDTLTAISVISKQLAKKIKEDEQYEQNETTE</sequence>
<evidence type="ECO:0000313" key="1">
    <source>
        <dbReference type="EMBL" id="KJQ74182.1"/>
    </source>
</evidence>
<name>A0A0F2DT73_9STRE</name>
<accession>A0A0F2DT73</accession>
<dbReference type="AlphaFoldDB" id="A0A0F2DT73"/>
<proteinExistence type="predicted"/>
<dbReference type="EMBL" id="JYGT01000010">
    <property type="protein sequence ID" value="KJQ74182.1"/>
    <property type="molecule type" value="Genomic_DNA"/>
</dbReference>
<evidence type="ECO:0008006" key="3">
    <source>
        <dbReference type="Google" id="ProtNLM"/>
    </source>
</evidence>
<protein>
    <recommendedName>
        <fullName evidence="3">Phage protein</fullName>
    </recommendedName>
</protein>
<dbReference type="Proteomes" id="UP000033489">
    <property type="component" value="Unassembled WGS sequence"/>
</dbReference>
<reference evidence="1 2" key="1">
    <citation type="submission" date="2015-02" db="EMBL/GenBank/DDBJ databases">
        <title>Evolution of amylase-binding proteins of oral streptococcal species.</title>
        <authorList>
            <person name="Haase E.M."/>
        </authorList>
    </citation>
    <scope>NUCLEOTIDE SEQUENCE [LARGE SCALE GENOMIC DNA]</scope>
    <source>
        <strain evidence="1 2">UC921A</strain>
    </source>
</reference>
<gene>
    <name evidence="1" type="ORF">TZ94_01704</name>
</gene>
<evidence type="ECO:0000313" key="2">
    <source>
        <dbReference type="Proteomes" id="UP000033489"/>
    </source>
</evidence>
<comment type="caution">
    <text evidence="1">The sequence shown here is derived from an EMBL/GenBank/DDBJ whole genome shotgun (WGS) entry which is preliminary data.</text>
</comment>
<organism evidence="1 2">
    <name type="scientific">Streptococcus infantis</name>
    <dbReference type="NCBI Taxonomy" id="68892"/>
    <lineage>
        <taxon>Bacteria</taxon>
        <taxon>Bacillati</taxon>
        <taxon>Bacillota</taxon>
        <taxon>Bacilli</taxon>
        <taxon>Lactobacillales</taxon>
        <taxon>Streptococcaceae</taxon>
        <taxon>Streptococcus</taxon>
    </lineage>
</organism>